<keyword evidence="5" id="KW-0560">Oxidoreductase</keyword>
<dbReference type="Pfam" id="PF00111">
    <property type="entry name" value="Fer2"/>
    <property type="match status" value="1"/>
</dbReference>
<evidence type="ECO:0000256" key="1">
    <source>
        <dbReference type="ARBA" id="ARBA00001974"/>
    </source>
</evidence>
<dbReference type="EMBL" id="FMUB01000002">
    <property type="protein sequence ID" value="SCX08131.1"/>
    <property type="molecule type" value="Genomic_DNA"/>
</dbReference>
<keyword evidence="7" id="KW-0411">Iron-sulfur</keyword>
<dbReference type="InterPro" id="IPR001041">
    <property type="entry name" value="2Fe-2S_ferredoxin-type"/>
</dbReference>
<dbReference type="InterPro" id="IPR050415">
    <property type="entry name" value="MRET"/>
</dbReference>
<proteinExistence type="predicted"/>
<dbReference type="InterPro" id="IPR039261">
    <property type="entry name" value="FNR_nucleotide-bd"/>
</dbReference>
<dbReference type="InterPro" id="IPR012675">
    <property type="entry name" value="Beta-grasp_dom_sf"/>
</dbReference>
<keyword evidence="3" id="KW-0001">2Fe-2S</keyword>
<dbReference type="SUPFAM" id="SSF52343">
    <property type="entry name" value="Ferredoxin reductase-like, C-terminal NADP-linked domain"/>
    <property type="match status" value="1"/>
</dbReference>
<evidence type="ECO:0000256" key="7">
    <source>
        <dbReference type="ARBA" id="ARBA00023014"/>
    </source>
</evidence>
<dbReference type="PROSITE" id="PS00197">
    <property type="entry name" value="2FE2S_FER_1"/>
    <property type="match status" value="1"/>
</dbReference>
<protein>
    <submittedName>
        <fullName evidence="10">Ferredoxin-NADP reductase</fullName>
    </submittedName>
</protein>
<dbReference type="CDD" id="cd06185">
    <property type="entry name" value="PDR_like"/>
    <property type="match status" value="1"/>
</dbReference>
<dbReference type="InterPro" id="IPR017927">
    <property type="entry name" value="FAD-bd_FR_type"/>
</dbReference>
<dbReference type="PANTHER" id="PTHR47354:SF1">
    <property type="entry name" value="CARNITINE MONOOXYGENASE REDUCTASE SUBUNIT"/>
    <property type="match status" value="1"/>
</dbReference>
<dbReference type="PROSITE" id="PS51085">
    <property type="entry name" value="2FE2S_FER_2"/>
    <property type="match status" value="1"/>
</dbReference>
<reference evidence="11" key="1">
    <citation type="submission" date="2016-10" db="EMBL/GenBank/DDBJ databases">
        <authorList>
            <person name="Varghese N."/>
            <person name="Submissions S."/>
        </authorList>
    </citation>
    <scope>NUCLEOTIDE SEQUENCE [LARGE SCALE GENOMIC DNA]</scope>
    <source>
        <strain evidence="11">UNC267MFSha1.1M11</strain>
    </source>
</reference>
<evidence type="ECO:0000313" key="10">
    <source>
        <dbReference type="EMBL" id="SCX08131.1"/>
    </source>
</evidence>
<accession>A0A1G4VKH6</accession>
<dbReference type="AlphaFoldDB" id="A0A1G4VKH6"/>
<evidence type="ECO:0000256" key="4">
    <source>
        <dbReference type="ARBA" id="ARBA00022723"/>
    </source>
</evidence>
<dbReference type="Proteomes" id="UP000199707">
    <property type="component" value="Unassembled WGS sequence"/>
</dbReference>
<dbReference type="Pfam" id="PF00175">
    <property type="entry name" value="NAD_binding_1"/>
    <property type="match status" value="1"/>
</dbReference>
<dbReference type="SUPFAM" id="SSF63380">
    <property type="entry name" value="Riboflavin synthase domain-like"/>
    <property type="match status" value="1"/>
</dbReference>
<dbReference type="GO" id="GO:0016491">
    <property type="term" value="F:oxidoreductase activity"/>
    <property type="evidence" value="ECO:0007669"/>
    <property type="project" value="UniProtKB-KW"/>
</dbReference>
<feature type="domain" description="2Fe-2S ferredoxin-type" evidence="8">
    <location>
        <begin position="248"/>
        <end position="335"/>
    </location>
</feature>
<feature type="domain" description="FAD-binding FR-type" evidence="9">
    <location>
        <begin position="20"/>
        <end position="122"/>
    </location>
</feature>
<dbReference type="Gene3D" id="3.40.50.80">
    <property type="entry name" value="Nucleotide-binding domain of ferredoxin-NADP reductase (FNR) module"/>
    <property type="match status" value="1"/>
</dbReference>
<dbReference type="Gene3D" id="2.40.30.10">
    <property type="entry name" value="Translation factors"/>
    <property type="match status" value="1"/>
</dbReference>
<dbReference type="PANTHER" id="PTHR47354">
    <property type="entry name" value="NADH OXIDOREDUCTASE HCR"/>
    <property type="match status" value="1"/>
</dbReference>
<dbReference type="Gene3D" id="3.10.20.30">
    <property type="match status" value="1"/>
</dbReference>
<dbReference type="CDD" id="cd00207">
    <property type="entry name" value="fer2"/>
    <property type="match status" value="1"/>
</dbReference>
<dbReference type="GO" id="GO:0051537">
    <property type="term" value="F:2 iron, 2 sulfur cluster binding"/>
    <property type="evidence" value="ECO:0007669"/>
    <property type="project" value="UniProtKB-KW"/>
</dbReference>
<evidence type="ECO:0000256" key="3">
    <source>
        <dbReference type="ARBA" id="ARBA00022714"/>
    </source>
</evidence>
<evidence type="ECO:0000259" key="8">
    <source>
        <dbReference type="PROSITE" id="PS51085"/>
    </source>
</evidence>
<evidence type="ECO:0000259" key="9">
    <source>
        <dbReference type="PROSITE" id="PS51384"/>
    </source>
</evidence>
<evidence type="ECO:0000313" key="11">
    <source>
        <dbReference type="Proteomes" id="UP000199707"/>
    </source>
</evidence>
<dbReference type="PROSITE" id="PS51384">
    <property type="entry name" value="FAD_FR"/>
    <property type="match status" value="1"/>
</dbReference>
<organism evidence="10 11">
    <name type="scientific">Mycolicibacterium fluoranthenivorans</name>
    <dbReference type="NCBI Taxonomy" id="258505"/>
    <lineage>
        <taxon>Bacteria</taxon>
        <taxon>Bacillati</taxon>
        <taxon>Actinomycetota</taxon>
        <taxon>Actinomycetes</taxon>
        <taxon>Mycobacteriales</taxon>
        <taxon>Mycobacteriaceae</taxon>
        <taxon>Mycolicibacterium</taxon>
    </lineage>
</organism>
<keyword evidence="6" id="KW-0408">Iron</keyword>
<dbReference type="GO" id="GO:0046872">
    <property type="term" value="F:metal ion binding"/>
    <property type="evidence" value="ECO:0007669"/>
    <property type="project" value="UniProtKB-KW"/>
</dbReference>
<name>A0A1G4VKH6_9MYCO</name>
<dbReference type="InterPro" id="IPR017938">
    <property type="entry name" value="Riboflavin_synthase-like_b-brl"/>
</dbReference>
<evidence type="ECO:0000256" key="2">
    <source>
        <dbReference type="ARBA" id="ARBA00022630"/>
    </source>
</evidence>
<sequence>MQSEVLEGVVAVNGIVPARHETLELVVLQREILADDVVGLVLGAPTGETLPPWNPGAHIDLILTDALVRQYSLCSSPADSQHWRVAVLLEPDSRGGSRHVHAAVDQGSRIRAAGPRNHFPLRPSSRYQFIAGGIGITPIIPMIEQAEADGAEWQLLYGGRRKSSMAFLDELAKYGDRVQSWPQDERGLLDLDSVLGDARDDTLVYCCGPEGLLTAVETAVEHWPTSALHVERFSARPGAVAASEHGLDTFQVVCRQSGVTVDIGPGESILDALREKGISMLSSCMEGICGTCETPVVEGVPDHRDSVLSAEEKAENDCMMICVSRSQSPTLVLEV</sequence>
<keyword evidence="2" id="KW-0285">Flavoprotein</keyword>
<gene>
    <name evidence="10" type="ORF">SAMN02799620_01167</name>
</gene>
<dbReference type="STRING" id="1502745.SAMN02799620_01167"/>
<dbReference type="InterPro" id="IPR006058">
    <property type="entry name" value="2Fe2S_fd_BS"/>
</dbReference>
<evidence type="ECO:0000256" key="5">
    <source>
        <dbReference type="ARBA" id="ARBA00023002"/>
    </source>
</evidence>
<dbReference type="InterPro" id="IPR036010">
    <property type="entry name" value="2Fe-2S_ferredoxin-like_sf"/>
</dbReference>
<dbReference type="SUPFAM" id="SSF54292">
    <property type="entry name" value="2Fe-2S ferredoxin-like"/>
    <property type="match status" value="1"/>
</dbReference>
<comment type="cofactor">
    <cofactor evidence="1">
        <name>FAD</name>
        <dbReference type="ChEBI" id="CHEBI:57692"/>
    </cofactor>
</comment>
<keyword evidence="4" id="KW-0479">Metal-binding</keyword>
<evidence type="ECO:0000256" key="6">
    <source>
        <dbReference type="ARBA" id="ARBA00023004"/>
    </source>
</evidence>
<dbReference type="InterPro" id="IPR001433">
    <property type="entry name" value="OxRdtase_FAD/NAD-bd"/>
</dbReference>
<dbReference type="RefSeq" id="WP_090354515.1">
    <property type="nucleotide sequence ID" value="NZ_FMUB01000002.1"/>
</dbReference>
<dbReference type="PRINTS" id="PR00409">
    <property type="entry name" value="PHDIOXRDTASE"/>
</dbReference>